<name>A0A366D074_9GAMM</name>
<dbReference type="CDD" id="cd08432">
    <property type="entry name" value="PBP2_GcdR_TrpI_HvrB_AmpR_like"/>
    <property type="match status" value="1"/>
</dbReference>
<dbReference type="InterPro" id="IPR036388">
    <property type="entry name" value="WH-like_DNA-bd_sf"/>
</dbReference>
<dbReference type="SUPFAM" id="SSF46785">
    <property type="entry name" value="Winged helix' DNA-binding domain"/>
    <property type="match status" value="1"/>
</dbReference>
<evidence type="ECO:0000313" key="6">
    <source>
        <dbReference type="EMBL" id="RBO83295.1"/>
    </source>
</evidence>
<dbReference type="EMBL" id="QNRF01000004">
    <property type="protein sequence ID" value="RBO83295.1"/>
    <property type="molecule type" value="Genomic_DNA"/>
</dbReference>
<evidence type="ECO:0000256" key="2">
    <source>
        <dbReference type="ARBA" id="ARBA00023015"/>
    </source>
</evidence>
<dbReference type="OrthoDB" id="6787458at2"/>
<keyword evidence="3" id="KW-0238">DNA-binding</keyword>
<dbReference type="Proteomes" id="UP000252086">
    <property type="component" value="Unassembled WGS sequence"/>
</dbReference>
<dbReference type="Gene3D" id="3.40.190.10">
    <property type="entry name" value="Periplasmic binding protein-like II"/>
    <property type="match status" value="2"/>
</dbReference>
<reference evidence="6 7" key="1">
    <citation type="submission" date="2018-06" db="EMBL/GenBank/DDBJ databases">
        <title>Genomic Encyclopedia of Type Strains, Phase III (KMG-III): the genomes of soil and plant-associated and newly described type strains.</title>
        <authorList>
            <person name="Whitman W."/>
        </authorList>
    </citation>
    <scope>NUCLEOTIDE SEQUENCE [LARGE SCALE GENOMIC DNA]</scope>
    <source>
        <strain evidence="6 7">CECT 7732</strain>
    </source>
</reference>
<dbReference type="SUPFAM" id="SSF53850">
    <property type="entry name" value="Periplasmic binding protein-like II"/>
    <property type="match status" value="1"/>
</dbReference>
<evidence type="ECO:0000256" key="3">
    <source>
        <dbReference type="ARBA" id="ARBA00023125"/>
    </source>
</evidence>
<dbReference type="InterPro" id="IPR036390">
    <property type="entry name" value="WH_DNA-bd_sf"/>
</dbReference>
<dbReference type="PROSITE" id="PS50931">
    <property type="entry name" value="HTH_LYSR"/>
    <property type="match status" value="1"/>
</dbReference>
<dbReference type="PANTHER" id="PTHR30537">
    <property type="entry name" value="HTH-TYPE TRANSCRIPTIONAL REGULATOR"/>
    <property type="match status" value="1"/>
</dbReference>
<accession>A0A366D074</accession>
<dbReference type="NCBIfam" id="TIGR03418">
    <property type="entry name" value="chol_sulf_TF"/>
    <property type="match status" value="1"/>
</dbReference>
<evidence type="ECO:0000259" key="5">
    <source>
        <dbReference type="PROSITE" id="PS50931"/>
    </source>
</evidence>
<keyword evidence="7" id="KW-1185">Reference proteome</keyword>
<sequence>MLERDELPPLQSLVVFETAARLLSFTAAAKELNMTQPAVSQQIRSVELALGVTLFERIYRGVRLTDEGHSLLKMTQKHLKELRDALQKMKQKNRHPRINVATDFAFAAFRLMPRLPEFRKQYPNIDIRIQASQSEVDLASTEADIAILFGDGHYQGYRSEKLLAERVYPVCSPKLLDGKDPVGTFKELSALPLLKLNLEAGQQWMDWATVFRLNNSNMAPPEPVMEFDNYTLLVQAVISGQGVGLGWSPLLDDFIKSGVLVALEDFAVASERGYYMVTPNQQALSDPAIAFLQWIVSANDVNPTKA</sequence>
<dbReference type="Gene3D" id="1.10.10.10">
    <property type="entry name" value="Winged helix-like DNA-binding domain superfamily/Winged helix DNA-binding domain"/>
    <property type="match status" value="1"/>
</dbReference>
<keyword evidence="2" id="KW-0805">Transcription regulation</keyword>
<evidence type="ECO:0000256" key="4">
    <source>
        <dbReference type="ARBA" id="ARBA00023163"/>
    </source>
</evidence>
<dbReference type="GO" id="GO:0043565">
    <property type="term" value="F:sequence-specific DNA binding"/>
    <property type="evidence" value="ECO:0007669"/>
    <property type="project" value="TreeGrafter"/>
</dbReference>
<dbReference type="FunFam" id="1.10.10.10:FF:000001">
    <property type="entry name" value="LysR family transcriptional regulator"/>
    <property type="match status" value="1"/>
</dbReference>
<comment type="caution">
    <text evidence="6">The sequence shown here is derived from an EMBL/GenBank/DDBJ whole genome shotgun (WGS) entry which is preliminary data.</text>
</comment>
<comment type="similarity">
    <text evidence="1">Belongs to the LysR transcriptional regulatory family.</text>
</comment>
<dbReference type="InterPro" id="IPR058163">
    <property type="entry name" value="LysR-type_TF_proteobact-type"/>
</dbReference>
<dbReference type="InterPro" id="IPR005119">
    <property type="entry name" value="LysR_subst-bd"/>
</dbReference>
<dbReference type="InterPro" id="IPR000847">
    <property type="entry name" value="LysR_HTH_N"/>
</dbReference>
<proteinExistence type="inferred from homology"/>
<dbReference type="PRINTS" id="PR00039">
    <property type="entry name" value="HTHLYSR"/>
</dbReference>
<dbReference type="InterPro" id="IPR017786">
    <property type="entry name" value="TF_choline_sulphate-util"/>
</dbReference>
<evidence type="ECO:0000256" key="1">
    <source>
        <dbReference type="ARBA" id="ARBA00009437"/>
    </source>
</evidence>
<evidence type="ECO:0000313" key="7">
    <source>
        <dbReference type="Proteomes" id="UP000252086"/>
    </source>
</evidence>
<feature type="domain" description="HTH lysR-type" evidence="5">
    <location>
        <begin position="8"/>
        <end position="65"/>
    </location>
</feature>
<dbReference type="GO" id="GO:0003700">
    <property type="term" value="F:DNA-binding transcription factor activity"/>
    <property type="evidence" value="ECO:0007669"/>
    <property type="project" value="InterPro"/>
</dbReference>
<organism evidence="6 7">
    <name type="scientific">Marinomonas aquiplantarum</name>
    <dbReference type="NCBI Taxonomy" id="491951"/>
    <lineage>
        <taxon>Bacteria</taxon>
        <taxon>Pseudomonadati</taxon>
        <taxon>Pseudomonadota</taxon>
        <taxon>Gammaproteobacteria</taxon>
        <taxon>Oceanospirillales</taxon>
        <taxon>Oceanospirillaceae</taxon>
        <taxon>Marinomonas</taxon>
    </lineage>
</organism>
<gene>
    <name evidence="6" type="ORF">DFP76_104110</name>
</gene>
<protein>
    <submittedName>
        <fullName evidence="6">LysR family transcriptional regulator</fullName>
    </submittedName>
</protein>
<dbReference type="Pfam" id="PF03466">
    <property type="entry name" value="LysR_substrate"/>
    <property type="match status" value="1"/>
</dbReference>
<dbReference type="RefSeq" id="WP_113874250.1">
    <property type="nucleotide sequence ID" value="NZ_QNRF01000004.1"/>
</dbReference>
<dbReference type="GO" id="GO:0006351">
    <property type="term" value="P:DNA-templated transcription"/>
    <property type="evidence" value="ECO:0007669"/>
    <property type="project" value="TreeGrafter"/>
</dbReference>
<dbReference type="Pfam" id="PF00126">
    <property type="entry name" value="HTH_1"/>
    <property type="match status" value="1"/>
</dbReference>
<keyword evidence="4" id="KW-0804">Transcription</keyword>
<dbReference type="PANTHER" id="PTHR30537:SF26">
    <property type="entry name" value="GLYCINE CLEAVAGE SYSTEM TRANSCRIPTIONAL ACTIVATOR"/>
    <property type="match status" value="1"/>
</dbReference>
<dbReference type="AlphaFoldDB" id="A0A366D074"/>